<evidence type="ECO:0000256" key="8">
    <source>
        <dbReference type="ARBA" id="ARBA00040394"/>
    </source>
</evidence>
<protein>
    <recommendedName>
        <fullName evidence="8">Acyl-[acyl-carrier-protein] dehydrogenase MbtN</fullName>
    </recommendedName>
    <alternativeName>
        <fullName evidence="9">Mycobactin synthase protein N</fullName>
    </alternativeName>
</protein>
<dbReference type="Pfam" id="PF00441">
    <property type="entry name" value="Acyl-CoA_dh_1"/>
    <property type="match status" value="1"/>
</dbReference>
<evidence type="ECO:0000256" key="9">
    <source>
        <dbReference type="ARBA" id="ARBA00042660"/>
    </source>
</evidence>
<dbReference type="EMBL" id="LAQL01000020">
    <property type="protein sequence ID" value="KLN59083.1"/>
    <property type="molecule type" value="Genomic_DNA"/>
</dbReference>
<dbReference type="InterPro" id="IPR006089">
    <property type="entry name" value="Acyl-CoA_DH_CS"/>
</dbReference>
<dbReference type="GO" id="GO:0033539">
    <property type="term" value="P:fatty acid beta-oxidation using acyl-CoA dehydrogenase"/>
    <property type="evidence" value="ECO:0007669"/>
    <property type="project" value="TreeGrafter"/>
</dbReference>
<dbReference type="InterPro" id="IPR037069">
    <property type="entry name" value="AcylCoA_DH/ox_N_sf"/>
</dbReference>
<dbReference type="Gene3D" id="2.40.110.10">
    <property type="entry name" value="Butyryl-CoA Dehydrogenase, subunit A, domain 2"/>
    <property type="match status" value="1"/>
</dbReference>
<keyword evidence="4 10" id="KW-0285">Flavoprotein</keyword>
<dbReference type="GO" id="GO:0003995">
    <property type="term" value="F:acyl-CoA dehydrogenase activity"/>
    <property type="evidence" value="ECO:0007669"/>
    <property type="project" value="InterPro"/>
</dbReference>
<dbReference type="InterPro" id="IPR050741">
    <property type="entry name" value="Acyl-CoA_dehydrogenase"/>
</dbReference>
<evidence type="ECO:0000256" key="5">
    <source>
        <dbReference type="ARBA" id="ARBA00022827"/>
    </source>
</evidence>
<dbReference type="InterPro" id="IPR009075">
    <property type="entry name" value="AcylCo_DH/oxidase_C"/>
</dbReference>
<dbReference type="SUPFAM" id="SSF47203">
    <property type="entry name" value="Acyl-CoA dehydrogenase C-terminal domain-like"/>
    <property type="match status" value="1"/>
</dbReference>
<feature type="domain" description="Acyl-CoA dehydrogenase/oxidase C-terminal" evidence="11">
    <location>
        <begin position="237"/>
        <end position="385"/>
    </location>
</feature>
<gene>
    <name evidence="14" type="ORF">WH96_19525</name>
</gene>
<evidence type="ECO:0000259" key="13">
    <source>
        <dbReference type="Pfam" id="PF02771"/>
    </source>
</evidence>
<comment type="similarity">
    <text evidence="3 10">Belongs to the acyl-CoA dehydrogenase family.</text>
</comment>
<accession>A0A0H2M9S6</accession>
<dbReference type="Pfam" id="PF02771">
    <property type="entry name" value="Acyl-CoA_dh_N"/>
    <property type="match status" value="1"/>
</dbReference>
<reference evidence="14 15" key="1">
    <citation type="submission" date="2015-03" db="EMBL/GenBank/DDBJ databases">
        <title>Genome Sequence of Kiloniella spongiae MEBiC09566, isolated from a marine sponge.</title>
        <authorList>
            <person name="Shao Z."/>
            <person name="Wang L."/>
            <person name="Li X."/>
        </authorList>
    </citation>
    <scope>NUCLEOTIDE SEQUENCE [LARGE SCALE GENOMIC DNA]</scope>
    <source>
        <strain evidence="14 15">MEBiC09566</strain>
    </source>
</reference>
<keyword evidence="15" id="KW-1185">Reference proteome</keyword>
<dbReference type="AlphaFoldDB" id="A0A0H2M9S6"/>
<dbReference type="FunFam" id="2.40.110.10:FF:000002">
    <property type="entry name" value="Acyl-CoA dehydrogenase fadE12"/>
    <property type="match status" value="1"/>
</dbReference>
<dbReference type="Proteomes" id="UP000035444">
    <property type="component" value="Unassembled WGS sequence"/>
</dbReference>
<dbReference type="Gene3D" id="1.10.540.10">
    <property type="entry name" value="Acyl-CoA dehydrogenase/oxidase, N-terminal domain"/>
    <property type="match status" value="1"/>
</dbReference>
<name>A0A0H2M9S6_9PROT</name>
<evidence type="ECO:0000259" key="11">
    <source>
        <dbReference type="Pfam" id="PF00441"/>
    </source>
</evidence>
<dbReference type="RefSeq" id="WP_047765961.1">
    <property type="nucleotide sequence ID" value="NZ_LAQL01000020.1"/>
</dbReference>
<keyword evidence="6 10" id="KW-0560">Oxidoreductase</keyword>
<dbReference type="SUPFAM" id="SSF56645">
    <property type="entry name" value="Acyl-CoA dehydrogenase NM domain-like"/>
    <property type="match status" value="1"/>
</dbReference>
<dbReference type="Gene3D" id="1.20.140.10">
    <property type="entry name" value="Butyryl-CoA Dehydrogenase, subunit A, domain 3"/>
    <property type="match status" value="1"/>
</dbReference>
<dbReference type="InterPro" id="IPR046373">
    <property type="entry name" value="Acyl-CoA_Oxase/DH_mid-dom_sf"/>
</dbReference>
<evidence type="ECO:0000256" key="7">
    <source>
        <dbReference type="ARBA" id="ARBA00037085"/>
    </source>
</evidence>
<comment type="caution">
    <text evidence="14">The sequence shown here is derived from an EMBL/GenBank/DDBJ whole genome shotgun (WGS) entry which is preliminary data.</text>
</comment>
<feature type="domain" description="Acyl-CoA oxidase/dehydrogenase middle" evidence="12">
    <location>
        <begin position="128"/>
        <end position="224"/>
    </location>
</feature>
<evidence type="ECO:0000256" key="3">
    <source>
        <dbReference type="ARBA" id="ARBA00009347"/>
    </source>
</evidence>
<dbReference type="InterPro" id="IPR036250">
    <property type="entry name" value="AcylCo_DH-like_C"/>
</dbReference>
<dbReference type="PANTHER" id="PTHR48083:SF20">
    <property type="entry name" value="LONG-CHAIN SPECIFIC ACYL-COA DEHYDROGENASE, MITOCHONDRIAL"/>
    <property type="match status" value="1"/>
</dbReference>
<evidence type="ECO:0000256" key="10">
    <source>
        <dbReference type="RuleBase" id="RU362125"/>
    </source>
</evidence>
<evidence type="ECO:0000256" key="6">
    <source>
        <dbReference type="ARBA" id="ARBA00023002"/>
    </source>
</evidence>
<comment type="pathway">
    <text evidence="2">Siderophore biosynthesis; mycobactin biosynthesis.</text>
</comment>
<dbReference type="GO" id="GO:0005737">
    <property type="term" value="C:cytoplasm"/>
    <property type="evidence" value="ECO:0007669"/>
    <property type="project" value="TreeGrafter"/>
</dbReference>
<comment type="cofactor">
    <cofactor evidence="1 10">
        <name>FAD</name>
        <dbReference type="ChEBI" id="CHEBI:57692"/>
    </cofactor>
</comment>
<keyword evidence="5 10" id="KW-0274">FAD</keyword>
<evidence type="ECO:0000259" key="12">
    <source>
        <dbReference type="Pfam" id="PF02770"/>
    </source>
</evidence>
<dbReference type="STRING" id="1489064.WH96_19525"/>
<dbReference type="PATRIC" id="fig|1489064.4.peg.1731"/>
<dbReference type="OrthoDB" id="9775090at2"/>
<dbReference type="Pfam" id="PF02770">
    <property type="entry name" value="Acyl-CoA_dh_M"/>
    <property type="match status" value="1"/>
</dbReference>
<dbReference type="GO" id="GO:0050660">
    <property type="term" value="F:flavin adenine dinucleotide binding"/>
    <property type="evidence" value="ECO:0007669"/>
    <property type="project" value="InterPro"/>
</dbReference>
<sequence length="388" mass="43145">MPALNFPESAWMNGELRMLEDMCRKFYERECAPHYEEWEAQGAFSRELWEKAGEMGFLGAEVPEEFGGLGGSFAHDAVIAYQGNLAGIDGWGGGLHNSIVIPYIIHYGSDEQKHNLLPRMISGELIGAIAMTEPGAGSDLQNIRTTAVKDGNFYRISGSKTFITNGALANMIIVAAKTDPKAGGKGISLYLVETDQVDGFRRGRNLDKLGMKSNDTSELFFDDMRVPVSALLGQEEGQGFVQMMEQLPQERLLIGVYAVARIERALRVTLGYVKERTAFGKKIADFQNTQFVLAECVTEATIAKTFLDACIVEHLDGRLTTEKASMAKYWLTDLQGAIIDRCLQLFGGYGVMAEYPIERMYRDNRIERIYAGTNEIMKVVIARDLLKD</sequence>
<dbReference type="InterPro" id="IPR006091">
    <property type="entry name" value="Acyl-CoA_Oxase/DH_mid-dom"/>
</dbReference>
<comment type="function">
    <text evidence="7">Catalyzes the dehydrogenation at the alpha-beta position of ACP-bound acyl chains. This results in the introduction of a double bond in the lipidic chain, which is further transferred to the epsilon-amino group of lysine residue in the mycobactin core by MbtK.</text>
</comment>
<dbReference type="PANTHER" id="PTHR48083">
    <property type="entry name" value="MEDIUM-CHAIN SPECIFIC ACYL-COA DEHYDROGENASE, MITOCHONDRIAL-RELATED"/>
    <property type="match status" value="1"/>
</dbReference>
<dbReference type="FunFam" id="1.20.140.10:FF:000001">
    <property type="entry name" value="Acyl-CoA dehydrogenase"/>
    <property type="match status" value="1"/>
</dbReference>
<evidence type="ECO:0000256" key="2">
    <source>
        <dbReference type="ARBA" id="ARBA00005102"/>
    </source>
</evidence>
<feature type="domain" description="Acyl-CoA dehydrogenase/oxidase N-terminal" evidence="13">
    <location>
        <begin position="15"/>
        <end position="124"/>
    </location>
</feature>
<proteinExistence type="inferred from homology"/>
<organism evidence="14 15">
    <name type="scientific">Kiloniella spongiae</name>
    <dbReference type="NCBI Taxonomy" id="1489064"/>
    <lineage>
        <taxon>Bacteria</taxon>
        <taxon>Pseudomonadati</taxon>
        <taxon>Pseudomonadota</taxon>
        <taxon>Alphaproteobacteria</taxon>
        <taxon>Rhodospirillales</taxon>
        <taxon>Kiloniellaceae</taxon>
        <taxon>Kiloniella</taxon>
    </lineage>
</organism>
<dbReference type="InterPro" id="IPR013786">
    <property type="entry name" value="AcylCoA_DH/ox_N"/>
</dbReference>
<evidence type="ECO:0000256" key="1">
    <source>
        <dbReference type="ARBA" id="ARBA00001974"/>
    </source>
</evidence>
<dbReference type="InterPro" id="IPR009100">
    <property type="entry name" value="AcylCoA_DH/oxidase_NM_dom_sf"/>
</dbReference>
<dbReference type="PROSITE" id="PS00073">
    <property type="entry name" value="ACYL_COA_DH_2"/>
    <property type="match status" value="1"/>
</dbReference>
<evidence type="ECO:0000256" key="4">
    <source>
        <dbReference type="ARBA" id="ARBA00022630"/>
    </source>
</evidence>
<evidence type="ECO:0000313" key="15">
    <source>
        <dbReference type="Proteomes" id="UP000035444"/>
    </source>
</evidence>
<evidence type="ECO:0000313" key="14">
    <source>
        <dbReference type="EMBL" id="KLN59083.1"/>
    </source>
</evidence>